<dbReference type="Proteomes" id="UP000261340">
    <property type="component" value="Unplaced"/>
</dbReference>
<reference evidence="2" key="2">
    <citation type="submission" date="2025-09" db="UniProtKB">
        <authorList>
            <consortium name="Ensembl"/>
        </authorList>
    </citation>
    <scope>IDENTIFICATION</scope>
</reference>
<evidence type="ECO:0000256" key="1">
    <source>
        <dbReference type="SAM" id="MobiDB-lite"/>
    </source>
</evidence>
<sequence>EEAEEETEAAISTLQRTSRPD</sequence>
<evidence type="ECO:0000313" key="2">
    <source>
        <dbReference type="Ensembl" id="ENSACIP00000024432.1"/>
    </source>
</evidence>
<dbReference type="Ensembl" id="ENSACIT00000025076.1">
    <property type="protein sequence ID" value="ENSACIP00000024432.1"/>
    <property type="gene ID" value="ENSACIG00000018983.1"/>
</dbReference>
<proteinExistence type="predicted"/>
<name>A0A3Q0SNG8_AMPCI</name>
<evidence type="ECO:0000313" key="3">
    <source>
        <dbReference type="Proteomes" id="UP000261340"/>
    </source>
</evidence>
<feature type="region of interest" description="Disordered" evidence="1">
    <location>
        <begin position="1"/>
        <end position="21"/>
    </location>
</feature>
<dbReference type="GeneTree" id="ENSGT00980000203449"/>
<reference evidence="2" key="1">
    <citation type="submission" date="2025-08" db="UniProtKB">
        <authorList>
            <consortium name="Ensembl"/>
        </authorList>
    </citation>
    <scope>IDENTIFICATION</scope>
</reference>
<feature type="compositionally biased region" description="Polar residues" evidence="1">
    <location>
        <begin position="12"/>
        <end position="21"/>
    </location>
</feature>
<accession>A0A3Q0SNG8</accession>
<protein>
    <submittedName>
        <fullName evidence="2">SRSF protein kinase 2</fullName>
    </submittedName>
</protein>
<dbReference type="AlphaFoldDB" id="A0A3Q0SNG8"/>
<organism evidence="2 3">
    <name type="scientific">Amphilophus citrinellus</name>
    <name type="common">Midas cichlid</name>
    <name type="synonym">Cichlasoma citrinellum</name>
    <dbReference type="NCBI Taxonomy" id="61819"/>
    <lineage>
        <taxon>Eukaryota</taxon>
        <taxon>Metazoa</taxon>
        <taxon>Chordata</taxon>
        <taxon>Craniata</taxon>
        <taxon>Vertebrata</taxon>
        <taxon>Euteleostomi</taxon>
        <taxon>Actinopterygii</taxon>
        <taxon>Neopterygii</taxon>
        <taxon>Teleostei</taxon>
        <taxon>Neoteleostei</taxon>
        <taxon>Acanthomorphata</taxon>
        <taxon>Ovalentaria</taxon>
        <taxon>Cichlomorphae</taxon>
        <taxon>Cichliformes</taxon>
        <taxon>Cichlidae</taxon>
        <taxon>New World cichlids</taxon>
        <taxon>Cichlasomatinae</taxon>
        <taxon>Heroini</taxon>
        <taxon>Amphilophus</taxon>
    </lineage>
</organism>
<keyword evidence="3" id="KW-1185">Reference proteome</keyword>